<protein>
    <submittedName>
        <fullName evidence="1">Uncharacterized protein</fullName>
    </submittedName>
</protein>
<keyword evidence="2" id="KW-1185">Reference proteome</keyword>
<dbReference type="Proteomes" id="UP001626537">
    <property type="component" value="Chromosome"/>
</dbReference>
<sequence length="153" mass="16485">MFTNKHVVVALLVAPVLSILAWFAVGNLIGEKAAPAQPGEAYPLVEKSNCRYSSGLCELENQDVKLTLKLDETVGVAIELTASHPLEAALMSVSHPDRDPGPRAMQAGDATGLRWRLPLSDVPSVDERIRVVISVADSAYFADASTRFLQAEE</sequence>
<organism evidence="1 2">
    <name type="scientific">Congregibacter variabilis</name>
    <dbReference type="NCBI Taxonomy" id="3081200"/>
    <lineage>
        <taxon>Bacteria</taxon>
        <taxon>Pseudomonadati</taxon>
        <taxon>Pseudomonadota</taxon>
        <taxon>Gammaproteobacteria</taxon>
        <taxon>Cellvibrionales</taxon>
        <taxon>Halieaceae</taxon>
        <taxon>Congregibacter</taxon>
    </lineage>
</organism>
<dbReference type="RefSeq" id="WP_407348485.1">
    <property type="nucleotide sequence ID" value="NZ_CP136864.1"/>
</dbReference>
<proteinExistence type="predicted"/>
<dbReference type="EMBL" id="CP136864">
    <property type="protein sequence ID" value="WOJ93845.1"/>
    <property type="molecule type" value="Genomic_DNA"/>
</dbReference>
<gene>
    <name evidence="1" type="ORF">R0135_01435</name>
</gene>
<accession>A0ABZ0I3V5</accession>
<evidence type="ECO:0000313" key="2">
    <source>
        <dbReference type="Proteomes" id="UP001626537"/>
    </source>
</evidence>
<name>A0ABZ0I3V5_9GAMM</name>
<reference evidence="1 2" key="1">
    <citation type="submission" date="2023-10" db="EMBL/GenBank/DDBJ databases">
        <title>Two novel species belonging to the OM43/NOR5 clade.</title>
        <authorList>
            <person name="Park M."/>
        </authorList>
    </citation>
    <scope>NUCLEOTIDE SEQUENCE [LARGE SCALE GENOMIC DNA]</scope>
    <source>
        <strain evidence="1 2">IMCC43200</strain>
    </source>
</reference>
<evidence type="ECO:0000313" key="1">
    <source>
        <dbReference type="EMBL" id="WOJ93845.1"/>
    </source>
</evidence>